<reference evidence="1 2" key="1">
    <citation type="submission" date="2019-01" db="EMBL/GenBank/DDBJ databases">
        <authorList>
            <person name="Brito A."/>
        </authorList>
    </citation>
    <scope>NUCLEOTIDE SEQUENCE [LARGE SCALE GENOMIC DNA]</scope>
    <source>
        <strain evidence="1">1</strain>
    </source>
</reference>
<dbReference type="Proteomes" id="UP000320055">
    <property type="component" value="Unassembled WGS sequence"/>
</dbReference>
<dbReference type="AlphaFoldDB" id="A0A563VKG8"/>
<accession>A0A563VKG8</accession>
<gene>
    <name evidence="1" type="ORF">H1P_1260002</name>
</gene>
<evidence type="ECO:0000313" key="2">
    <source>
        <dbReference type="Proteomes" id="UP000320055"/>
    </source>
</evidence>
<sequence>MSSIKNNKNLIIADAHVHINDCFDLEKMLNASLANFQQHSQQQGYQNNFTGILFLTETKEQDCFNQLAQGKKKVKNWSFQPTSEKLSLYAHNNLNQGLFLIAGCQIITAENLEVLALITEQKFEYDLPLKATIQAIITAGGIPILPWGVGKWIGKRGKILTDLLQKNELSPIFLGDNSGRPNFWLRPRCFQQAETKGIKILPGSDPLPLVSEYSRPGSFGFTIQDSLSCEKPGNQIEQMLLDPQIPLQPYGSLENPWRFLSNQLAIRYRKNNNQNFSKAS</sequence>
<keyword evidence="2" id="KW-1185">Reference proteome</keyword>
<name>A0A563VKG8_9CYAN</name>
<evidence type="ECO:0000313" key="1">
    <source>
        <dbReference type="EMBL" id="VEP11911.1"/>
    </source>
</evidence>
<proteinExistence type="predicted"/>
<protein>
    <submittedName>
        <fullName evidence="1">Uncharacterized protein</fullName>
    </submittedName>
</protein>
<dbReference type="RefSeq" id="WP_144869735.1">
    <property type="nucleotide sequence ID" value="NZ_LR213879.1"/>
</dbReference>
<dbReference type="OrthoDB" id="5430839at2"/>
<dbReference type="EMBL" id="CAACVJ010000031">
    <property type="protein sequence ID" value="VEP11911.1"/>
    <property type="molecule type" value="Genomic_DNA"/>
</dbReference>
<organism evidence="1 2">
    <name type="scientific">Hyella patelloides LEGE 07179</name>
    <dbReference type="NCBI Taxonomy" id="945734"/>
    <lineage>
        <taxon>Bacteria</taxon>
        <taxon>Bacillati</taxon>
        <taxon>Cyanobacteriota</taxon>
        <taxon>Cyanophyceae</taxon>
        <taxon>Pleurocapsales</taxon>
        <taxon>Hyellaceae</taxon>
        <taxon>Hyella</taxon>
    </lineage>
</organism>